<keyword evidence="8" id="KW-1185">Reference proteome</keyword>
<keyword evidence="3 7" id="KW-0238">DNA-binding</keyword>
<evidence type="ECO:0000256" key="2">
    <source>
        <dbReference type="ARBA" id="ARBA00023015"/>
    </source>
</evidence>
<dbReference type="Proteomes" id="UP001519325">
    <property type="component" value="Unassembled WGS sequence"/>
</dbReference>
<dbReference type="PANTHER" id="PTHR30346">
    <property type="entry name" value="TRANSCRIPTIONAL DUAL REGULATOR HCAR-RELATED"/>
    <property type="match status" value="1"/>
</dbReference>
<evidence type="ECO:0000256" key="5">
    <source>
        <dbReference type="ARBA" id="ARBA00023163"/>
    </source>
</evidence>
<dbReference type="PROSITE" id="PS50931">
    <property type="entry name" value="HTH_LYSR"/>
    <property type="match status" value="1"/>
</dbReference>
<dbReference type="PRINTS" id="PR00039">
    <property type="entry name" value="HTHLYSR"/>
</dbReference>
<dbReference type="SUPFAM" id="SSF53850">
    <property type="entry name" value="Periplasmic binding protein-like II"/>
    <property type="match status" value="1"/>
</dbReference>
<reference evidence="7 8" key="1">
    <citation type="submission" date="2021-03" db="EMBL/GenBank/DDBJ databases">
        <title>Sequencing the genomes of 1000 actinobacteria strains.</title>
        <authorList>
            <person name="Klenk H.-P."/>
        </authorList>
    </citation>
    <scope>NUCLEOTIDE SEQUENCE [LARGE SCALE GENOMIC DNA]</scope>
    <source>
        <strain evidence="7 8">DSM 45516</strain>
    </source>
</reference>
<dbReference type="InterPro" id="IPR036388">
    <property type="entry name" value="WH-like_DNA-bd_sf"/>
</dbReference>
<sequence length="293" mass="32351">MLSLEQVRGFVAVAEECSFRRAAERLRMTQPPLSRQIQKLERDIGVVLFDRSQRRVTLTPAGAAFLVEARRLLALADAAPSMARLVATGHTGTVRVGFTAASGFAFLGRFLNHLEQTLPDIELVLSEQVSADQLEDLRSGKLDLALVRPMFDRTEFDSRLVHSEPLVLVVPKDHRLADEKRVPIEALSGENLLVFAPGPAHYFAELLQRVLARVHYTSTHQIAQVHTMLALVAAGRGLAIVPGSTAQLRPDGLRFRPLDGVTEQAVLYAVWRREQVNPALRRVVGLLATVPPD</sequence>
<evidence type="ECO:0000313" key="7">
    <source>
        <dbReference type="EMBL" id="MBP2191772.1"/>
    </source>
</evidence>
<dbReference type="EMBL" id="JAGGMR010000001">
    <property type="protein sequence ID" value="MBP2191772.1"/>
    <property type="molecule type" value="Genomic_DNA"/>
</dbReference>
<protein>
    <submittedName>
        <fullName evidence="7">DNA-binding transcriptional LysR family regulator</fullName>
    </submittedName>
</protein>
<dbReference type="Gene3D" id="1.10.10.10">
    <property type="entry name" value="Winged helix-like DNA-binding domain superfamily/Winged helix DNA-binding domain"/>
    <property type="match status" value="1"/>
</dbReference>
<proteinExistence type="inferred from homology"/>
<name>A0ABS4QJ91_9NOCA</name>
<gene>
    <name evidence="7" type="ORF">BJ987_004673</name>
</gene>
<feature type="domain" description="HTH lysR-type" evidence="6">
    <location>
        <begin position="2"/>
        <end position="59"/>
    </location>
</feature>
<organism evidence="7 8">
    <name type="scientific">Nocardia goodfellowii</name>
    <dbReference type="NCBI Taxonomy" id="882446"/>
    <lineage>
        <taxon>Bacteria</taxon>
        <taxon>Bacillati</taxon>
        <taxon>Actinomycetota</taxon>
        <taxon>Actinomycetes</taxon>
        <taxon>Mycobacteriales</taxon>
        <taxon>Nocardiaceae</taxon>
        <taxon>Nocardia</taxon>
    </lineage>
</organism>
<dbReference type="RefSeq" id="WP_209893912.1">
    <property type="nucleotide sequence ID" value="NZ_JAGGMR010000001.1"/>
</dbReference>
<dbReference type="Gene3D" id="3.40.190.10">
    <property type="entry name" value="Periplasmic binding protein-like II"/>
    <property type="match status" value="2"/>
</dbReference>
<dbReference type="InterPro" id="IPR000847">
    <property type="entry name" value="LysR_HTH_N"/>
</dbReference>
<keyword evidence="2" id="KW-0805">Transcription regulation</keyword>
<evidence type="ECO:0000313" key="8">
    <source>
        <dbReference type="Proteomes" id="UP001519325"/>
    </source>
</evidence>
<evidence type="ECO:0000256" key="4">
    <source>
        <dbReference type="ARBA" id="ARBA00023159"/>
    </source>
</evidence>
<comment type="caution">
    <text evidence="7">The sequence shown here is derived from an EMBL/GenBank/DDBJ whole genome shotgun (WGS) entry which is preliminary data.</text>
</comment>
<keyword evidence="5" id="KW-0804">Transcription</keyword>
<accession>A0ABS4QJ91</accession>
<dbReference type="InterPro" id="IPR036390">
    <property type="entry name" value="WH_DNA-bd_sf"/>
</dbReference>
<dbReference type="InterPro" id="IPR005119">
    <property type="entry name" value="LysR_subst-bd"/>
</dbReference>
<dbReference type="GO" id="GO:0003677">
    <property type="term" value="F:DNA binding"/>
    <property type="evidence" value="ECO:0007669"/>
    <property type="project" value="UniProtKB-KW"/>
</dbReference>
<comment type="similarity">
    <text evidence="1">Belongs to the LysR transcriptional regulatory family.</text>
</comment>
<dbReference type="PANTHER" id="PTHR30346:SF0">
    <property type="entry name" value="HCA OPERON TRANSCRIPTIONAL ACTIVATOR HCAR"/>
    <property type="match status" value="1"/>
</dbReference>
<keyword evidence="4" id="KW-0010">Activator</keyword>
<dbReference type="Pfam" id="PF03466">
    <property type="entry name" value="LysR_substrate"/>
    <property type="match status" value="1"/>
</dbReference>
<evidence type="ECO:0000256" key="1">
    <source>
        <dbReference type="ARBA" id="ARBA00009437"/>
    </source>
</evidence>
<dbReference type="Pfam" id="PF00126">
    <property type="entry name" value="HTH_1"/>
    <property type="match status" value="1"/>
</dbReference>
<evidence type="ECO:0000259" key="6">
    <source>
        <dbReference type="PROSITE" id="PS50931"/>
    </source>
</evidence>
<evidence type="ECO:0000256" key="3">
    <source>
        <dbReference type="ARBA" id="ARBA00023125"/>
    </source>
</evidence>
<dbReference type="SUPFAM" id="SSF46785">
    <property type="entry name" value="Winged helix' DNA-binding domain"/>
    <property type="match status" value="1"/>
</dbReference>